<dbReference type="PIRSF" id="PIRSF001430">
    <property type="entry name" value="tRNA_psdUrid_synth"/>
    <property type="match status" value="1"/>
</dbReference>
<keyword evidence="2" id="KW-0819">tRNA processing</keyword>
<dbReference type="GO" id="GO:0031119">
    <property type="term" value="P:tRNA pseudouridine synthesis"/>
    <property type="evidence" value="ECO:0007669"/>
    <property type="project" value="TreeGrafter"/>
</dbReference>
<keyword evidence="3" id="KW-0413">Isomerase</keyword>
<dbReference type="InterPro" id="IPR020103">
    <property type="entry name" value="PsdUridine_synth_cat_dom_sf"/>
</dbReference>
<dbReference type="FunFam" id="3.30.70.580:FF:000001">
    <property type="entry name" value="tRNA pseudouridine synthase A"/>
    <property type="match status" value="1"/>
</dbReference>
<comment type="similarity">
    <text evidence="1">Belongs to the tRNA pseudouridine synthase TruA family.</text>
</comment>
<dbReference type="EMBL" id="UINC01057023">
    <property type="protein sequence ID" value="SVB77745.1"/>
    <property type="molecule type" value="Genomic_DNA"/>
</dbReference>
<dbReference type="Gene3D" id="3.30.70.660">
    <property type="entry name" value="Pseudouridine synthase I, catalytic domain, C-terminal subdomain"/>
    <property type="match status" value="1"/>
</dbReference>
<dbReference type="InterPro" id="IPR020095">
    <property type="entry name" value="PsdUridine_synth_TruA_C"/>
</dbReference>
<evidence type="ECO:0000256" key="3">
    <source>
        <dbReference type="ARBA" id="ARBA00023235"/>
    </source>
</evidence>
<dbReference type="AlphaFoldDB" id="A0A382GSD2"/>
<organism evidence="5">
    <name type="scientific">marine metagenome</name>
    <dbReference type="NCBI Taxonomy" id="408172"/>
    <lineage>
        <taxon>unclassified sequences</taxon>
        <taxon>metagenomes</taxon>
        <taxon>ecological metagenomes</taxon>
    </lineage>
</organism>
<protein>
    <recommendedName>
        <fullName evidence="4">Pseudouridine synthase I TruA alpha/beta domain-containing protein</fullName>
    </recommendedName>
</protein>
<dbReference type="InterPro" id="IPR020094">
    <property type="entry name" value="TruA/RsuA/RluB/E/F_N"/>
</dbReference>
<dbReference type="PANTHER" id="PTHR11142">
    <property type="entry name" value="PSEUDOURIDYLATE SYNTHASE"/>
    <property type="match status" value="1"/>
</dbReference>
<dbReference type="CDD" id="cd02570">
    <property type="entry name" value="PseudoU_synth_EcTruA"/>
    <property type="match status" value="1"/>
</dbReference>
<dbReference type="PANTHER" id="PTHR11142:SF0">
    <property type="entry name" value="TRNA PSEUDOURIDINE SYNTHASE-LIKE 1"/>
    <property type="match status" value="1"/>
</dbReference>
<evidence type="ECO:0000259" key="4">
    <source>
        <dbReference type="Pfam" id="PF01416"/>
    </source>
</evidence>
<name>A0A382GSD2_9ZZZZ</name>
<dbReference type="SUPFAM" id="SSF55120">
    <property type="entry name" value="Pseudouridine synthase"/>
    <property type="match status" value="1"/>
</dbReference>
<sequence length="248" mass="29027">MLRFKLTIAYDGTRYFGWQVQKGRMTVQQRVEEALRELFPSLKRVHSSSRTDTGVHAMGMVAHVDIPEAECRMDVRKLLLAVNSFLPVDIRIVAAKRVKEDFHARFDAKRKQYLYLIWNHAAMNPLLLNRAWHVSVPLDLDRMQKAAKLFVGKKDFKSFASTHEYEMESTVRRITRCDVRKEGFTWKIIIEGEGFLYKMCRGIVGTLERVGQGKMTQAKIRRIFRERDRRVAGMNAPARGLTLWRVYY</sequence>
<accession>A0A382GSD2</accession>
<evidence type="ECO:0000256" key="2">
    <source>
        <dbReference type="ARBA" id="ARBA00022694"/>
    </source>
</evidence>
<evidence type="ECO:0000256" key="1">
    <source>
        <dbReference type="ARBA" id="ARBA00009375"/>
    </source>
</evidence>
<reference evidence="5" key="1">
    <citation type="submission" date="2018-05" db="EMBL/GenBank/DDBJ databases">
        <authorList>
            <person name="Lanie J.A."/>
            <person name="Ng W.-L."/>
            <person name="Kazmierczak K.M."/>
            <person name="Andrzejewski T.M."/>
            <person name="Davidsen T.M."/>
            <person name="Wayne K.J."/>
            <person name="Tettelin H."/>
            <person name="Glass J.I."/>
            <person name="Rusch D."/>
            <person name="Podicherti R."/>
            <person name="Tsui H.-C.T."/>
            <person name="Winkler M.E."/>
        </authorList>
    </citation>
    <scope>NUCLEOTIDE SEQUENCE</scope>
</reference>
<dbReference type="GO" id="GO:0009982">
    <property type="term" value="F:pseudouridine synthase activity"/>
    <property type="evidence" value="ECO:0007669"/>
    <property type="project" value="InterPro"/>
</dbReference>
<feature type="domain" description="Pseudouridine synthase I TruA alpha/beta" evidence="4">
    <location>
        <begin position="8"/>
        <end position="107"/>
    </location>
</feature>
<dbReference type="Gene3D" id="3.30.70.580">
    <property type="entry name" value="Pseudouridine synthase I, catalytic domain, N-terminal subdomain"/>
    <property type="match status" value="1"/>
</dbReference>
<gene>
    <name evidence="5" type="ORF">METZ01_LOCUS230599</name>
</gene>
<dbReference type="HAMAP" id="MF_00171">
    <property type="entry name" value="TruA"/>
    <property type="match status" value="1"/>
</dbReference>
<dbReference type="GO" id="GO:0003723">
    <property type="term" value="F:RNA binding"/>
    <property type="evidence" value="ECO:0007669"/>
    <property type="project" value="InterPro"/>
</dbReference>
<proteinExistence type="inferred from homology"/>
<dbReference type="NCBIfam" id="TIGR00071">
    <property type="entry name" value="hisT_truA"/>
    <property type="match status" value="1"/>
</dbReference>
<dbReference type="Pfam" id="PF01416">
    <property type="entry name" value="PseudoU_synth_1"/>
    <property type="match status" value="2"/>
</dbReference>
<dbReference type="InterPro" id="IPR001406">
    <property type="entry name" value="PsdUridine_synth_TruA"/>
</dbReference>
<feature type="domain" description="Pseudouridine synthase I TruA alpha/beta" evidence="4">
    <location>
        <begin position="146"/>
        <end position="248"/>
    </location>
</feature>
<dbReference type="InterPro" id="IPR020097">
    <property type="entry name" value="PsdUridine_synth_TruA_a/b_dom"/>
</dbReference>
<evidence type="ECO:0000313" key="5">
    <source>
        <dbReference type="EMBL" id="SVB77745.1"/>
    </source>
</evidence>